<keyword evidence="9 10" id="KW-0456">Lyase</keyword>
<evidence type="ECO:0000256" key="2">
    <source>
        <dbReference type="ARBA" id="ARBA00007255"/>
    </source>
</evidence>
<evidence type="ECO:0000256" key="6">
    <source>
        <dbReference type="ARBA" id="ARBA00023004"/>
    </source>
</evidence>
<dbReference type="GO" id="GO:0005743">
    <property type="term" value="C:mitochondrial inner membrane"/>
    <property type="evidence" value="ECO:0007669"/>
    <property type="project" value="UniProtKB-SubCell"/>
</dbReference>
<keyword evidence="4 10" id="KW-0479">Metal-binding</keyword>
<evidence type="ECO:0000313" key="12">
    <source>
        <dbReference type="EMBL" id="KAG5462081.1"/>
    </source>
</evidence>
<evidence type="ECO:0000256" key="4">
    <source>
        <dbReference type="ARBA" id="ARBA00022723"/>
    </source>
</evidence>
<evidence type="ECO:0000256" key="3">
    <source>
        <dbReference type="ARBA" id="ARBA00022617"/>
    </source>
</evidence>
<feature type="region of interest" description="Disordered" evidence="11">
    <location>
        <begin position="1"/>
        <end position="195"/>
    </location>
</feature>
<evidence type="ECO:0000256" key="10">
    <source>
        <dbReference type="RuleBase" id="RU363130"/>
    </source>
</evidence>
<gene>
    <name evidence="12" type="ORF">BJ554DRAFT_5628</name>
</gene>
<protein>
    <recommendedName>
        <fullName evidence="10">Holocytochrome c-type synthase</fullName>
        <ecNumber evidence="10">4.4.1.17</ecNumber>
    </recommendedName>
</protein>
<dbReference type="GO" id="GO:0004408">
    <property type="term" value="F:holocytochrome-c synthase activity"/>
    <property type="evidence" value="ECO:0007669"/>
    <property type="project" value="UniProtKB-EC"/>
</dbReference>
<keyword evidence="7 10" id="KW-0496">Mitochondrion</keyword>
<keyword evidence="8 10" id="KW-0472">Membrane</keyword>
<evidence type="ECO:0000313" key="13">
    <source>
        <dbReference type="Proteomes" id="UP000673691"/>
    </source>
</evidence>
<name>A0A8H8DKV3_9FUNG</name>
<evidence type="ECO:0000256" key="11">
    <source>
        <dbReference type="SAM" id="MobiDB-lite"/>
    </source>
</evidence>
<keyword evidence="13" id="KW-1185">Reference proteome</keyword>
<dbReference type="Proteomes" id="UP000673691">
    <property type="component" value="Unassembled WGS sequence"/>
</dbReference>
<accession>A0A8H8DKV3</accession>
<keyword evidence="3 10" id="KW-0349">Heme</keyword>
<comment type="subcellular location">
    <subcellularLocation>
        <location evidence="1 10">Mitochondrion inner membrane</location>
    </subcellularLocation>
</comment>
<sequence>MAVELPQHHSQDRGEEEQQQPKCPVHPSAYKHFVPPPKQQQQQQQHGAVREGDGEDGGALARGAACPVTEHSKSGREAAAAAAPRRAPGDGEGCPVGAEQPPGAERQPWPAETDPRNGMPAAAEQHRAPVQRRRLSTRRELSTIPMAVETHAPPAPAPSSSSSSGSGCSSATTASATGPLDDASSPSGKKKNDASRVWVYPSEQMFFNAMRRKSWDPREEDMKVVVPIHNAVNERCWKEILEWESAHDR</sequence>
<dbReference type="EMBL" id="JAEFCI010002662">
    <property type="protein sequence ID" value="KAG5462081.1"/>
    <property type="molecule type" value="Genomic_DNA"/>
</dbReference>
<reference evidence="12 13" key="1">
    <citation type="journal article" name="Sci. Rep.">
        <title>Genome-scale phylogenetic analyses confirm Olpidium as the closest living zoosporic fungus to the non-flagellated, terrestrial fungi.</title>
        <authorList>
            <person name="Chang Y."/>
            <person name="Rochon D."/>
            <person name="Sekimoto S."/>
            <person name="Wang Y."/>
            <person name="Chovatia M."/>
            <person name="Sandor L."/>
            <person name="Salamov A."/>
            <person name="Grigoriev I.V."/>
            <person name="Stajich J.E."/>
            <person name="Spatafora J.W."/>
        </authorList>
    </citation>
    <scope>NUCLEOTIDE SEQUENCE [LARGE SCALE GENOMIC DNA]</scope>
    <source>
        <strain evidence="12">S191</strain>
    </source>
</reference>
<evidence type="ECO:0000256" key="9">
    <source>
        <dbReference type="ARBA" id="ARBA00023239"/>
    </source>
</evidence>
<feature type="compositionally biased region" description="Low complexity" evidence="11">
    <location>
        <begin position="158"/>
        <end position="179"/>
    </location>
</feature>
<comment type="function">
    <text evidence="10">Lyase that catalyzes the covalent linking of the heme group to the cytochrome C apoprotein to produce the mature functional cytochrome.</text>
</comment>
<organism evidence="12 13">
    <name type="scientific">Olpidium bornovanus</name>
    <dbReference type="NCBI Taxonomy" id="278681"/>
    <lineage>
        <taxon>Eukaryota</taxon>
        <taxon>Fungi</taxon>
        <taxon>Fungi incertae sedis</taxon>
        <taxon>Olpidiomycota</taxon>
        <taxon>Olpidiomycotina</taxon>
        <taxon>Olpidiomycetes</taxon>
        <taxon>Olpidiales</taxon>
        <taxon>Olpidiaceae</taxon>
        <taxon>Olpidium</taxon>
    </lineage>
</organism>
<keyword evidence="6 10" id="KW-0408">Iron</keyword>
<dbReference type="GO" id="GO:0046872">
    <property type="term" value="F:metal ion binding"/>
    <property type="evidence" value="ECO:0007669"/>
    <property type="project" value="UniProtKB-KW"/>
</dbReference>
<keyword evidence="5 10" id="KW-0999">Mitochondrion inner membrane</keyword>
<dbReference type="EC" id="4.4.1.17" evidence="10"/>
<evidence type="ECO:0000256" key="5">
    <source>
        <dbReference type="ARBA" id="ARBA00022792"/>
    </source>
</evidence>
<evidence type="ECO:0000256" key="1">
    <source>
        <dbReference type="ARBA" id="ARBA00004273"/>
    </source>
</evidence>
<dbReference type="PANTHER" id="PTHR12743">
    <property type="entry name" value="CYTOCHROME C1 HEME LYASE"/>
    <property type="match status" value="1"/>
</dbReference>
<dbReference type="OrthoDB" id="4243at2759"/>
<comment type="catalytic activity">
    <reaction evidence="10">
        <text>holo-[cytochrome c] = apo-[cytochrome c] + heme b</text>
        <dbReference type="Rhea" id="RHEA:22648"/>
        <dbReference type="Rhea" id="RHEA-COMP:10725"/>
        <dbReference type="Rhea" id="RHEA-COMP:10726"/>
        <dbReference type="ChEBI" id="CHEBI:29950"/>
        <dbReference type="ChEBI" id="CHEBI:60344"/>
        <dbReference type="ChEBI" id="CHEBI:83739"/>
        <dbReference type="EC" id="4.4.1.17"/>
    </reaction>
</comment>
<comment type="similarity">
    <text evidence="2 10">Belongs to the cytochrome c-type heme lyase family.</text>
</comment>
<dbReference type="InterPro" id="IPR000511">
    <property type="entry name" value="Holocyt_c/c1_synthase"/>
</dbReference>
<comment type="caution">
    <text evidence="12">The sequence shown here is derived from an EMBL/GenBank/DDBJ whole genome shotgun (WGS) entry which is preliminary data.</text>
</comment>
<evidence type="ECO:0000256" key="7">
    <source>
        <dbReference type="ARBA" id="ARBA00023128"/>
    </source>
</evidence>
<dbReference type="PANTHER" id="PTHR12743:SF0">
    <property type="entry name" value="HOLOCYTOCHROME C-TYPE SYNTHASE"/>
    <property type="match status" value="1"/>
</dbReference>
<dbReference type="PROSITE" id="PS00821">
    <property type="entry name" value="CYTO_HEME_LYASE_1"/>
    <property type="match status" value="1"/>
</dbReference>
<proteinExistence type="inferred from homology"/>
<evidence type="ECO:0000256" key="8">
    <source>
        <dbReference type="ARBA" id="ARBA00023136"/>
    </source>
</evidence>
<dbReference type="AlphaFoldDB" id="A0A8H8DKV3"/>
<feature type="compositionally biased region" description="Basic and acidic residues" evidence="11">
    <location>
        <begin position="1"/>
        <end position="13"/>
    </location>
</feature>
<dbReference type="Pfam" id="PF01265">
    <property type="entry name" value="Cyto_heme_lyase"/>
    <property type="match status" value="2"/>
</dbReference>